<evidence type="ECO:0000256" key="1">
    <source>
        <dbReference type="SAM" id="SignalP"/>
    </source>
</evidence>
<keyword evidence="1" id="KW-0732">Signal</keyword>
<comment type="caution">
    <text evidence="2">The sequence shown here is derived from an EMBL/GenBank/DDBJ whole genome shotgun (WGS) entry which is preliminary data.</text>
</comment>
<evidence type="ECO:0000313" key="3">
    <source>
        <dbReference type="Proteomes" id="UP000578569"/>
    </source>
</evidence>
<proteinExistence type="predicted"/>
<evidence type="ECO:0008006" key="4">
    <source>
        <dbReference type="Google" id="ProtNLM"/>
    </source>
</evidence>
<dbReference type="RefSeq" id="WP_343050671.1">
    <property type="nucleotide sequence ID" value="NZ_JACICF010000002.1"/>
</dbReference>
<sequence>MIGRAIIAALAAMTAACATAPGGSDPQDAFFARLSALCGQAFSGRIVSDDPADADWRGKPMVVHVRECDANRIRMPLHVGEDRSRTWIVTRTDGGLRLKHDHRHEDGSPYAVTFYGGDTRSSGTASRQEFPVDAESIAMFEEEGLSASVTNVWAMEVEGDLLAYELRRPSGRFFRAEFDLSRPVPAPPPPWGAN</sequence>
<protein>
    <recommendedName>
        <fullName evidence="4">Secreted protein</fullName>
    </recommendedName>
</protein>
<feature type="chain" id="PRO_5032833502" description="Secreted protein" evidence="1">
    <location>
        <begin position="21"/>
        <end position="194"/>
    </location>
</feature>
<dbReference type="AlphaFoldDB" id="A0A839Z0D5"/>
<dbReference type="Proteomes" id="UP000578569">
    <property type="component" value="Unassembled WGS sequence"/>
</dbReference>
<organism evidence="2 3">
    <name type="scientific">Sphingomicrobium lutaoense</name>
    <dbReference type="NCBI Taxonomy" id="515949"/>
    <lineage>
        <taxon>Bacteria</taxon>
        <taxon>Pseudomonadati</taxon>
        <taxon>Pseudomonadota</taxon>
        <taxon>Alphaproteobacteria</taxon>
        <taxon>Sphingomonadales</taxon>
        <taxon>Sphingomonadaceae</taxon>
        <taxon>Sphingomicrobium</taxon>
    </lineage>
</organism>
<gene>
    <name evidence="2" type="ORF">FHS50_001788</name>
</gene>
<accession>A0A839Z0D5</accession>
<dbReference type="PROSITE" id="PS51257">
    <property type="entry name" value="PROKAR_LIPOPROTEIN"/>
    <property type="match status" value="1"/>
</dbReference>
<keyword evidence="3" id="KW-1185">Reference proteome</keyword>
<reference evidence="2 3" key="1">
    <citation type="submission" date="2020-08" db="EMBL/GenBank/DDBJ databases">
        <title>Genomic Encyclopedia of Type Strains, Phase IV (KMG-IV): sequencing the most valuable type-strain genomes for metagenomic binning, comparative biology and taxonomic classification.</title>
        <authorList>
            <person name="Goeker M."/>
        </authorList>
    </citation>
    <scope>NUCLEOTIDE SEQUENCE [LARGE SCALE GENOMIC DNA]</scope>
    <source>
        <strain evidence="2 3">DSM 24194</strain>
    </source>
</reference>
<dbReference type="EMBL" id="JACICF010000002">
    <property type="protein sequence ID" value="MBB3764726.1"/>
    <property type="molecule type" value="Genomic_DNA"/>
</dbReference>
<evidence type="ECO:0000313" key="2">
    <source>
        <dbReference type="EMBL" id="MBB3764726.1"/>
    </source>
</evidence>
<feature type="signal peptide" evidence="1">
    <location>
        <begin position="1"/>
        <end position="20"/>
    </location>
</feature>
<name>A0A839Z0D5_9SPHN</name>